<keyword evidence="9" id="KW-0408">Iron</keyword>
<dbReference type="InterPro" id="IPR015424">
    <property type="entry name" value="PyrdxlP-dep_Trfase"/>
</dbReference>
<protein>
    <recommendedName>
        <fullName evidence="5">Cysteine desulfurase</fullName>
        <ecNumber evidence="4">2.8.1.7</ecNumber>
    </recommendedName>
    <alternativeName>
        <fullName evidence="12">Nitrogenase metalloclusters biosynthesis protein NifS</fullName>
    </alternativeName>
</protein>
<dbReference type="EMBL" id="CP043315">
    <property type="protein sequence ID" value="QEK38296.1"/>
    <property type="molecule type" value="Genomic_DNA"/>
</dbReference>
<keyword evidence="10" id="KW-0411">Iron-sulfur</keyword>
<dbReference type="GO" id="GO:0031071">
    <property type="term" value="F:cysteine desulfurase activity"/>
    <property type="evidence" value="ECO:0007669"/>
    <property type="project" value="UniProtKB-EC"/>
</dbReference>
<evidence type="ECO:0000256" key="4">
    <source>
        <dbReference type="ARBA" id="ARBA00012239"/>
    </source>
</evidence>
<comment type="catalytic activity">
    <reaction evidence="13">
        <text>(sulfur carrier)-H + L-cysteine = (sulfur carrier)-SH + L-alanine</text>
        <dbReference type="Rhea" id="RHEA:43892"/>
        <dbReference type="Rhea" id="RHEA-COMP:14737"/>
        <dbReference type="Rhea" id="RHEA-COMP:14739"/>
        <dbReference type="ChEBI" id="CHEBI:29917"/>
        <dbReference type="ChEBI" id="CHEBI:35235"/>
        <dbReference type="ChEBI" id="CHEBI:57972"/>
        <dbReference type="ChEBI" id="CHEBI:64428"/>
        <dbReference type="EC" id="2.8.1.7"/>
    </reaction>
</comment>
<evidence type="ECO:0000256" key="12">
    <source>
        <dbReference type="ARBA" id="ARBA00031911"/>
    </source>
</evidence>
<dbReference type="AlphaFoldDB" id="A0A5C0UDZ3"/>
<sequence length="422" mass="47415">MNSEKSSKRLAQEQNASEQQIYLDYSATTPCRPEVAKVIYDSYLKCIGNPHSITHQYGWQATDSVESSRKIIGKVINCESKELIFTSGATESNNISIQGIVKSRIENGMDKVHIITTNIEHKATLETFHELDKQDNVETTYIEIEKNGIIDLQKLHDAIKENTILISVGWVNSELGTIQPIKAIGEMCKAKNVFFHVDAAQAVGRIKIDLQEIYVNLMSFSAHKFYGPKGIGALYIKKKTRVSPIVFGGRQEKGIRSGTVPVQLCVGMAKAAELAELERESEWNRMKNLQEKTLNKIMSSLEDIYLNGDSEQRIPHNMNLSFAHIEGEAIMMKLKNYAMSSASACSSTTLQPSYVLEAIGVDEGLIHTSLRIVMGIYTTEEDMDNFANDAIRTVNELREMSPLWEMKKSGVDLKKVKWHSHH</sequence>
<keyword evidence="11" id="KW-0535">Nitrogen fixation</keyword>
<evidence type="ECO:0000256" key="7">
    <source>
        <dbReference type="ARBA" id="ARBA00022723"/>
    </source>
</evidence>
<comment type="cofactor">
    <cofactor evidence="1">
        <name>pyridoxal 5'-phosphate</name>
        <dbReference type="ChEBI" id="CHEBI:597326"/>
    </cofactor>
</comment>
<name>A0A5C0UDZ3_9PROT</name>
<dbReference type="OrthoDB" id="9808002at2"/>
<comment type="similarity">
    <text evidence="3">Belongs to the class-V pyridoxal-phosphate-dependent aminotransferase family. NifS/IscS subfamily.</text>
</comment>
<evidence type="ECO:0000259" key="14">
    <source>
        <dbReference type="Pfam" id="PF00266"/>
    </source>
</evidence>
<keyword evidence="8" id="KW-0663">Pyridoxal phosphate</keyword>
<evidence type="ECO:0000256" key="1">
    <source>
        <dbReference type="ARBA" id="ARBA00001933"/>
    </source>
</evidence>
<dbReference type="GO" id="GO:0008483">
    <property type="term" value="F:transaminase activity"/>
    <property type="evidence" value="ECO:0007669"/>
    <property type="project" value="UniProtKB-KW"/>
</dbReference>
<proteinExistence type="inferred from homology"/>
<dbReference type="SUPFAM" id="SSF53383">
    <property type="entry name" value="PLP-dependent transferases"/>
    <property type="match status" value="1"/>
</dbReference>
<evidence type="ECO:0000256" key="5">
    <source>
        <dbReference type="ARBA" id="ARBA00013558"/>
    </source>
</evidence>
<dbReference type="EC" id="2.8.1.7" evidence="4"/>
<evidence type="ECO:0000256" key="3">
    <source>
        <dbReference type="ARBA" id="ARBA00006490"/>
    </source>
</evidence>
<dbReference type="Proteomes" id="UP000325155">
    <property type="component" value="Chromosome"/>
</dbReference>
<keyword evidence="7" id="KW-0479">Metal-binding</keyword>
<organism evidence="15 16">
    <name type="scientific">Candidatus Cytomitobacter indipagum</name>
    <dbReference type="NCBI Taxonomy" id="2601575"/>
    <lineage>
        <taxon>Bacteria</taxon>
        <taxon>Pseudomonadati</taxon>
        <taxon>Pseudomonadota</taxon>
        <taxon>Alphaproteobacteria</taxon>
        <taxon>Holosporales</taxon>
        <taxon>Holosporaceae</taxon>
        <taxon>Candidatus Cytomitobacter</taxon>
    </lineage>
</organism>
<evidence type="ECO:0000256" key="2">
    <source>
        <dbReference type="ARBA" id="ARBA00003120"/>
    </source>
</evidence>
<dbReference type="FunFam" id="3.40.640.10:FF:000084">
    <property type="entry name" value="IscS-like cysteine desulfurase"/>
    <property type="match status" value="1"/>
</dbReference>
<evidence type="ECO:0000256" key="9">
    <source>
        <dbReference type="ARBA" id="ARBA00023004"/>
    </source>
</evidence>
<dbReference type="InterPro" id="IPR016454">
    <property type="entry name" value="Cysteine_dSase"/>
</dbReference>
<evidence type="ECO:0000256" key="8">
    <source>
        <dbReference type="ARBA" id="ARBA00022898"/>
    </source>
</evidence>
<evidence type="ECO:0000256" key="11">
    <source>
        <dbReference type="ARBA" id="ARBA00023231"/>
    </source>
</evidence>
<dbReference type="InterPro" id="IPR015421">
    <property type="entry name" value="PyrdxlP-dep_Trfase_major"/>
</dbReference>
<evidence type="ECO:0000313" key="15">
    <source>
        <dbReference type="EMBL" id="QEK38296.1"/>
    </source>
</evidence>
<keyword evidence="15" id="KW-0032">Aminotransferase</keyword>
<dbReference type="Gene3D" id="3.40.640.10">
    <property type="entry name" value="Type I PLP-dependent aspartate aminotransferase-like (Major domain)"/>
    <property type="match status" value="1"/>
</dbReference>
<dbReference type="Gene3D" id="3.90.1150.10">
    <property type="entry name" value="Aspartate Aminotransferase, domain 1"/>
    <property type="match status" value="1"/>
</dbReference>
<dbReference type="PANTHER" id="PTHR11601:SF34">
    <property type="entry name" value="CYSTEINE DESULFURASE"/>
    <property type="match status" value="1"/>
</dbReference>
<dbReference type="GO" id="GO:0046872">
    <property type="term" value="F:metal ion binding"/>
    <property type="evidence" value="ECO:0007669"/>
    <property type="project" value="UniProtKB-KW"/>
</dbReference>
<dbReference type="KEGG" id="cip:FZC35_00270"/>
<dbReference type="GO" id="GO:0051536">
    <property type="term" value="F:iron-sulfur cluster binding"/>
    <property type="evidence" value="ECO:0007669"/>
    <property type="project" value="UniProtKB-KW"/>
</dbReference>
<comment type="function">
    <text evidence="2">Catalyzes the removal of elemental sulfur atoms from cysteine to produce alanine. Seems to participate in the biosynthesis of the nitrogenase metalloclusters by providing the inorganic sulfur required for the Fe-S core formation.</text>
</comment>
<keyword evidence="16" id="KW-1185">Reference proteome</keyword>
<evidence type="ECO:0000313" key="16">
    <source>
        <dbReference type="Proteomes" id="UP000325155"/>
    </source>
</evidence>
<evidence type="ECO:0000256" key="6">
    <source>
        <dbReference type="ARBA" id="ARBA00022679"/>
    </source>
</evidence>
<feature type="domain" description="Aminotransferase class V" evidence="14">
    <location>
        <begin position="21"/>
        <end position="386"/>
    </location>
</feature>
<reference evidence="15 16" key="1">
    <citation type="submission" date="2019-08" db="EMBL/GenBank/DDBJ databases">
        <title>Highly reduced genomes of protist endosymbionts show evolutionary convergence.</title>
        <authorList>
            <person name="George E."/>
            <person name="Husnik F."/>
            <person name="Tashyreva D."/>
            <person name="Prokopchuk G."/>
            <person name="Horak A."/>
            <person name="Kwong W.K."/>
            <person name="Lukes J."/>
            <person name="Keeling P.J."/>
        </authorList>
    </citation>
    <scope>NUCLEOTIDE SEQUENCE [LARGE SCALE GENOMIC DNA]</scope>
    <source>
        <strain evidence="15">1605</strain>
    </source>
</reference>
<evidence type="ECO:0000256" key="13">
    <source>
        <dbReference type="ARBA" id="ARBA00050776"/>
    </source>
</evidence>
<dbReference type="Pfam" id="PF00266">
    <property type="entry name" value="Aminotran_5"/>
    <property type="match status" value="1"/>
</dbReference>
<gene>
    <name evidence="15" type="ORF">FZC35_00270</name>
</gene>
<dbReference type="PANTHER" id="PTHR11601">
    <property type="entry name" value="CYSTEINE DESULFURYLASE FAMILY MEMBER"/>
    <property type="match status" value="1"/>
</dbReference>
<accession>A0A5C0UDZ3</accession>
<evidence type="ECO:0000256" key="10">
    <source>
        <dbReference type="ARBA" id="ARBA00023014"/>
    </source>
</evidence>
<dbReference type="PIRSF" id="PIRSF005572">
    <property type="entry name" value="NifS"/>
    <property type="match status" value="1"/>
</dbReference>
<dbReference type="InterPro" id="IPR000192">
    <property type="entry name" value="Aminotrans_V_dom"/>
</dbReference>
<dbReference type="InterPro" id="IPR015422">
    <property type="entry name" value="PyrdxlP-dep_Trfase_small"/>
</dbReference>
<keyword evidence="6 15" id="KW-0808">Transferase</keyword>